<reference evidence="2" key="2">
    <citation type="submission" date="2025-09" db="UniProtKB">
        <authorList>
            <consortium name="Ensembl"/>
        </authorList>
    </citation>
    <scope>IDENTIFICATION</scope>
</reference>
<feature type="compositionally biased region" description="Polar residues" evidence="1">
    <location>
        <begin position="96"/>
        <end position="110"/>
    </location>
</feature>
<dbReference type="AlphaFoldDB" id="A0A8C8RLX8"/>
<name>A0A8C8RLX8_9SAUR</name>
<evidence type="ECO:0000313" key="2">
    <source>
        <dbReference type="Ensembl" id="ENSPCEP00000006791.1"/>
    </source>
</evidence>
<evidence type="ECO:0000313" key="3">
    <source>
        <dbReference type="Proteomes" id="UP000694393"/>
    </source>
</evidence>
<keyword evidence="3" id="KW-1185">Reference proteome</keyword>
<protein>
    <submittedName>
        <fullName evidence="2">Uncharacterized protein</fullName>
    </submittedName>
</protein>
<evidence type="ECO:0000256" key="1">
    <source>
        <dbReference type="SAM" id="MobiDB-lite"/>
    </source>
</evidence>
<feature type="region of interest" description="Disordered" evidence="1">
    <location>
        <begin position="91"/>
        <end position="110"/>
    </location>
</feature>
<proteinExistence type="predicted"/>
<organism evidence="2 3">
    <name type="scientific">Pelusios castaneus</name>
    <name type="common">West African mud turtle</name>
    <dbReference type="NCBI Taxonomy" id="367368"/>
    <lineage>
        <taxon>Eukaryota</taxon>
        <taxon>Metazoa</taxon>
        <taxon>Chordata</taxon>
        <taxon>Craniata</taxon>
        <taxon>Vertebrata</taxon>
        <taxon>Euteleostomi</taxon>
        <taxon>Archelosauria</taxon>
        <taxon>Testudinata</taxon>
        <taxon>Testudines</taxon>
        <taxon>Pleurodira</taxon>
        <taxon>Pelomedusidae</taxon>
        <taxon>Pelusios</taxon>
    </lineage>
</organism>
<sequence>HTSLTCLGFPLLGALSECYCRLGQLRQDILAQGRIPKLPTELCVSQAWEDGGGGRQSTLGLTGLTTCYCPIVHRFCAQLPPRPCCSFPPPAPRVSRANQLPSGQETTSPR</sequence>
<dbReference type="Ensembl" id="ENSPCET00000007032.1">
    <property type="protein sequence ID" value="ENSPCEP00000006791.1"/>
    <property type="gene ID" value="ENSPCEG00000005465.1"/>
</dbReference>
<dbReference type="Proteomes" id="UP000694393">
    <property type="component" value="Unplaced"/>
</dbReference>
<accession>A0A8C8RLX8</accession>
<reference evidence="2" key="1">
    <citation type="submission" date="2025-08" db="UniProtKB">
        <authorList>
            <consortium name="Ensembl"/>
        </authorList>
    </citation>
    <scope>IDENTIFICATION</scope>
</reference>